<dbReference type="Proteomes" id="UP000049077">
    <property type="component" value="Unassembled WGS sequence"/>
</dbReference>
<gene>
    <name evidence="1" type="ORF">VCR4J5_200254</name>
    <name evidence="2" type="ORF">VCR5J5_290082</name>
</gene>
<evidence type="ECO:0000313" key="2">
    <source>
        <dbReference type="EMBL" id="CDT40722.1"/>
    </source>
</evidence>
<evidence type="ECO:0000313" key="3">
    <source>
        <dbReference type="Proteomes" id="UP000049077"/>
    </source>
</evidence>
<proteinExistence type="predicted"/>
<keyword evidence="3" id="KW-1185">Reference proteome</keyword>
<dbReference type="AlphaFoldDB" id="A0A822MW78"/>
<sequence length="57" mass="6466">MLVIRGHCSVYLHEIYISSARHADVHKPKKEKKNHEPNTVFSFPTSSLLCCQPSSLT</sequence>
<evidence type="ECO:0000313" key="4">
    <source>
        <dbReference type="Proteomes" id="UP000049495"/>
    </source>
</evidence>
<reference evidence="2 3" key="2">
    <citation type="submission" date="2014-06" db="EMBL/GenBank/DDBJ databases">
        <authorList>
            <person name="Le Roux F."/>
        </authorList>
    </citation>
    <scope>NUCLEOTIDE SEQUENCE</scope>
    <source>
        <strain evidence="1 3">J5-4</strain>
        <strain evidence="2">J5-5</strain>
    </source>
</reference>
<dbReference type="Proteomes" id="UP000049495">
    <property type="component" value="Unassembled WGS sequence"/>
</dbReference>
<dbReference type="EMBL" id="CCJX01000103">
    <property type="protein sequence ID" value="CDT34585.1"/>
    <property type="molecule type" value="Genomic_DNA"/>
</dbReference>
<name>A0A822MW78_9VIBR</name>
<organism evidence="2 4">
    <name type="scientific">Vibrio crassostreae</name>
    <dbReference type="NCBI Taxonomy" id="246167"/>
    <lineage>
        <taxon>Bacteria</taxon>
        <taxon>Pseudomonadati</taxon>
        <taxon>Pseudomonadota</taxon>
        <taxon>Gammaproteobacteria</taxon>
        <taxon>Vibrionales</taxon>
        <taxon>Vibrionaceae</taxon>
        <taxon>Vibrio</taxon>
    </lineage>
</organism>
<protein>
    <submittedName>
        <fullName evidence="2">Uncharacterized protein</fullName>
    </submittedName>
</protein>
<reference evidence="4" key="1">
    <citation type="submission" date="2014-06" db="EMBL/GenBank/DDBJ databases">
        <authorList>
            <person name="Le Roux Frederique"/>
        </authorList>
    </citation>
    <scope>NUCLEOTIDE SEQUENCE [LARGE SCALE GENOMIC DNA]</scope>
    <source>
        <strain evidence="4">J5-5</strain>
    </source>
</reference>
<dbReference type="EMBL" id="CCJV01000088">
    <property type="protein sequence ID" value="CDT40722.1"/>
    <property type="molecule type" value="Genomic_DNA"/>
</dbReference>
<comment type="caution">
    <text evidence="2">The sequence shown here is derived from an EMBL/GenBank/DDBJ whole genome shotgun (WGS) entry which is preliminary data.</text>
</comment>
<evidence type="ECO:0000313" key="1">
    <source>
        <dbReference type="EMBL" id="CDT34585.1"/>
    </source>
</evidence>
<accession>A0A822MW78</accession>